<dbReference type="PANTHER" id="PTHR30344:SF1">
    <property type="entry name" value="6-PHOSPHOGLUCONOLACTONASE"/>
    <property type="match status" value="1"/>
</dbReference>
<gene>
    <name evidence="2" type="ORF">H2200_007324</name>
</gene>
<dbReference type="Proteomes" id="UP001172673">
    <property type="component" value="Unassembled WGS sequence"/>
</dbReference>
<sequence length="411" mass="45046">MAGTTSSPLGLYIALQSTGLVEIAFDPAKSCEESISVTSINTKAGFKPNWVLPQKDKVYSVSRTNFPFKGTSSGGIHAFKQAESGAGLEPINHVSSRGEGGCHLDVSPDGKIVVVSNITGSTVTVCRLEDDGSVGEPTYVFDYNKTAPDEVEAHPHQASFDESGKLMIVTLRTMDKVDIYSYKGPNDITLAKRFALPTKGAGPRHFTTLTKSPNNIYLYVVSEKENSIRVYTVNTESSEIVVELKQTLSTMGKDLPLTEFGKDFAAEVHVSNDGKFLYASNRGMQNQDNDTISVYSIDPDPANDEHHLTHVDTQRTYGKHPRSFSLSPDQENRFVAVANQFSQDVVIFERDPMTGRLGDMRGKLNCTASLPPRSPPDQVTLKKAVNWEGTVDLREILHGREGGPVCVQWKK</sequence>
<dbReference type="Gene3D" id="2.130.10.10">
    <property type="entry name" value="YVTN repeat-like/Quinoprotein amine dehydrogenase"/>
    <property type="match status" value="1"/>
</dbReference>
<proteinExistence type="inferred from homology"/>
<dbReference type="EMBL" id="JAPDRK010000010">
    <property type="protein sequence ID" value="KAJ9608336.1"/>
    <property type="molecule type" value="Genomic_DNA"/>
</dbReference>
<comment type="caution">
    <text evidence="2">The sequence shown here is derived from an EMBL/GenBank/DDBJ whole genome shotgun (WGS) entry which is preliminary data.</text>
</comment>
<dbReference type="PANTHER" id="PTHR30344">
    <property type="entry name" value="6-PHOSPHOGLUCONOLACTONASE-RELATED"/>
    <property type="match status" value="1"/>
</dbReference>
<dbReference type="InterPro" id="IPR050282">
    <property type="entry name" value="Cycloisomerase_2"/>
</dbReference>
<comment type="similarity">
    <text evidence="1">Belongs to the cycloisomerase 2 family.</text>
</comment>
<evidence type="ECO:0000313" key="2">
    <source>
        <dbReference type="EMBL" id="KAJ9608336.1"/>
    </source>
</evidence>
<keyword evidence="3" id="KW-1185">Reference proteome</keyword>
<dbReference type="InterPro" id="IPR015943">
    <property type="entry name" value="WD40/YVTN_repeat-like_dom_sf"/>
</dbReference>
<organism evidence="2 3">
    <name type="scientific">Cladophialophora chaetospira</name>
    <dbReference type="NCBI Taxonomy" id="386627"/>
    <lineage>
        <taxon>Eukaryota</taxon>
        <taxon>Fungi</taxon>
        <taxon>Dikarya</taxon>
        <taxon>Ascomycota</taxon>
        <taxon>Pezizomycotina</taxon>
        <taxon>Eurotiomycetes</taxon>
        <taxon>Chaetothyriomycetidae</taxon>
        <taxon>Chaetothyriales</taxon>
        <taxon>Herpotrichiellaceae</taxon>
        <taxon>Cladophialophora</taxon>
    </lineage>
</organism>
<reference evidence="2" key="1">
    <citation type="submission" date="2022-10" db="EMBL/GenBank/DDBJ databases">
        <title>Culturing micro-colonial fungi from biological soil crusts in the Mojave desert and describing Neophaeococcomyces mojavensis, and introducing the new genera and species Taxawa tesnikishii.</title>
        <authorList>
            <person name="Kurbessoian T."/>
            <person name="Stajich J.E."/>
        </authorList>
    </citation>
    <scope>NUCLEOTIDE SEQUENCE</scope>
    <source>
        <strain evidence="2">TK_41</strain>
    </source>
</reference>
<evidence type="ECO:0000256" key="1">
    <source>
        <dbReference type="ARBA" id="ARBA00005564"/>
    </source>
</evidence>
<protein>
    <recommendedName>
        <fullName evidence="4">6-phosphogluconolactonase</fullName>
    </recommendedName>
</protein>
<dbReference type="SUPFAM" id="SSF51004">
    <property type="entry name" value="C-terminal (heme d1) domain of cytochrome cd1-nitrite reductase"/>
    <property type="match status" value="1"/>
</dbReference>
<dbReference type="GO" id="GO:0017057">
    <property type="term" value="F:6-phosphogluconolactonase activity"/>
    <property type="evidence" value="ECO:0007669"/>
    <property type="project" value="TreeGrafter"/>
</dbReference>
<dbReference type="InterPro" id="IPR011048">
    <property type="entry name" value="Haem_d1_sf"/>
</dbReference>
<dbReference type="AlphaFoldDB" id="A0AA39CGZ9"/>
<dbReference type="InterPro" id="IPR019405">
    <property type="entry name" value="Lactonase_7-beta_prop"/>
</dbReference>
<evidence type="ECO:0008006" key="4">
    <source>
        <dbReference type="Google" id="ProtNLM"/>
    </source>
</evidence>
<name>A0AA39CGZ9_9EURO</name>
<dbReference type="Pfam" id="PF10282">
    <property type="entry name" value="Lactonase"/>
    <property type="match status" value="1"/>
</dbReference>
<evidence type="ECO:0000313" key="3">
    <source>
        <dbReference type="Proteomes" id="UP001172673"/>
    </source>
</evidence>
<accession>A0AA39CGZ9</accession>